<accession>A0ABV4UDP8</accession>
<evidence type="ECO:0008006" key="4">
    <source>
        <dbReference type="Google" id="ProtNLM"/>
    </source>
</evidence>
<dbReference type="InterPro" id="IPR011990">
    <property type="entry name" value="TPR-like_helical_dom_sf"/>
</dbReference>
<dbReference type="EMBL" id="JBEUWX010000002">
    <property type="protein sequence ID" value="MFA9949763.1"/>
    <property type="molecule type" value="Genomic_DNA"/>
</dbReference>
<dbReference type="SUPFAM" id="SSF81901">
    <property type="entry name" value="HCP-like"/>
    <property type="match status" value="1"/>
</dbReference>
<keyword evidence="3" id="KW-1185">Reference proteome</keyword>
<evidence type="ECO:0000313" key="2">
    <source>
        <dbReference type="EMBL" id="MFA9949763.1"/>
    </source>
</evidence>
<dbReference type="Gene3D" id="1.25.40.10">
    <property type="entry name" value="Tetratricopeptide repeat domain"/>
    <property type="match status" value="1"/>
</dbReference>
<keyword evidence="1" id="KW-0175">Coiled coil</keyword>
<sequence length="219" mass="24143">MKTDRMFWGKRAVFLLSGIIGLGLLLPTHSEAKKPRDLGQACYEKAARLQAKADKGNRNAGRQYNQALDAYLCAAKNGHARSAYLAVILSESGQSKGLPEETKKALMAQAVDAGVPEARCITVGDDCNERSKCLHPEKSEATLVKLIQEGYAKDYAYYLATLLEKGKLGEKNIARAYKCYELGSRSGDNFAESAKRRLERQYEAAELETDEICVEGVKK</sequence>
<evidence type="ECO:0000256" key="1">
    <source>
        <dbReference type="SAM" id="Coils"/>
    </source>
</evidence>
<reference evidence="3" key="1">
    <citation type="submission" date="2024-06" db="EMBL/GenBank/DDBJ databases">
        <title>Radixoralia hellwigii gen. nov., sp nov., isolated from a root canal in the human oral cavity.</title>
        <authorList>
            <person name="Bartsch S."/>
            <person name="Wittmer A."/>
            <person name="Schulz A.-K."/>
            <person name="Neumann-Schaal M."/>
            <person name="Wolf J."/>
            <person name="Gronow S."/>
            <person name="Tennert C."/>
            <person name="Haecker G."/>
            <person name="Cieplik F."/>
            <person name="Al-Ahmad A."/>
        </authorList>
    </citation>
    <scope>NUCLEOTIDE SEQUENCE [LARGE SCALE GENOMIC DNA]</scope>
    <source>
        <strain evidence="3">Wk13</strain>
    </source>
</reference>
<proteinExistence type="predicted"/>
<feature type="coiled-coil region" evidence="1">
    <location>
        <begin position="188"/>
        <end position="215"/>
    </location>
</feature>
<evidence type="ECO:0000313" key="3">
    <source>
        <dbReference type="Proteomes" id="UP001574673"/>
    </source>
</evidence>
<dbReference type="RefSeq" id="WP_418890872.1">
    <property type="nucleotide sequence ID" value="NZ_JBEUWX010000002.1"/>
</dbReference>
<protein>
    <recommendedName>
        <fullName evidence="4">Sel1 repeat family protein</fullName>
    </recommendedName>
</protein>
<comment type="caution">
    <text evidence="2">The sequence shown here is derived from an EMBL/GenBank/DDBJ whole genome shotgun (WGS) entry which is preliminary data.</text>
</comment>
<organism evidence="2 3">
    <name type="scientific">Dentiradicibacter hellwigii</name>
    <dbReference type="NCBI Taxonomy" id="3149053"/>
    <lineage>
        <taxon>Bacteria</taxon>
        <taxon>Pseudomonadati</taxon>
        <taxon>Pseudomonadota</taxon>
        <taxon>Betaproteobacteria</taxon>
        <taxon>Rhodocyclales</taxon>
        <taxon>Rhodocyclaceae</taxon>
        <taxon>Dentiradicibacter</taxon>
    </lineage>
</organism>
<name>A0ABV4UDP8_9RHOO</name>
<gene>
    <name evidence="2" type="ORF">ABCS64_05370</name>
</gene>
<dbReference type="Proteomes" id="UP001574673">
    <property type="component" value="Unassembled WGS sequence"/>
</dbReference>